<evidence type="ECO:0000313" key="13">
    <source>
        <dbReference type="Proteomes" id="UP000695022"/>
    </source>
</evidence>
<dbReference type="InterPro" id="IPR019786">
    <property type="entry name" value="Zinc_finger_PHD-type_CS"/>
</dbReference>
<dbReference type="InterPro" id="IPR001965">
    <property type="entry name" value="Znf_PHD"/>
</dbReference>
<organism evidence="13 14">
    <name type="scientific">Priapulus caudatus</name>
    <name type="common">Priapulid worm</name>
    <dbReference type="NCBI Taxonomy" id="37621"/>
    <lineage>
        <taxon>Eukaryota</taxon>
        <taxon>Metazoa</taxon>
        <taxon>Ecdysozoa</taxon>
        <taxon>Scalidophora</taxon>
        <taxon>Priapulida</taxon>
        <taxon>Priapulimorpha</taxon>
        <taxon>Priapulimorphida</taxon>
        <taxon>Priapulidae</taxon>
        <taxon>Priapulus</taxon>
    </lineage>
</organism>
<evidence type="ECO:0000256" key="8">
    <source>
        <dbReference type="ARBA" id="ARBA00023242"/>
    </source>
</evidence>
<evidence type="ECO:0000256" key="9">
    <source>
        <dbReference type="ARBA" id="ARBA00023828"/>
    </source>
</evidence>
<evidence type="ECO:0000256" key="7">
    <source>
        <dbReference type="ARBA" id="ARBA00023163"/>
    </source>
</evidence>
<feature type="compositionally biased region" description="Basic residues" evidence="11">
    <location>
        <begin position="117"/>
        <end position="127"/>
    </location>
</feature>
<keyword evidence="2" id="KW-0479">Metal-binding</keyword>
<dbReference type="Gene3D" id="2.60.120.650">
    <property type="entry name" value="Cupin"/>
    <property type="match status" value="1"/>
</dbReference>
<evidence type="ECO:0000259" key="12">
    <source>
        <dbReference type="PROSITE" id="PS50016"/>
    </source>
</evidence>
<evidence type="ECO:0000256" key="5">
    <source>
        <dbReference type="ARBA" id="ARBA00023015"/>
    </source>
</evidence>
<feature type="compositionally biased region" description="Basic and acidic residues" evidence="11">
    <location>
        <begin position="153"/>
        <end position="162"/>
    </location>
</feature>
<dbReference type="PANTHER" id="PTHR46174">
    <property type="entry name" value="CXXC-TYPE ZINC FINGER PROTEIN 1"/>
    <property type="match status" value="1"/>
</dbReference>
<feature type="domain" description="PHD-type" evidence="12">
    <location>
        <begin position="59"/>
        <end position="109"/>
    </location>
</feature>
<dbReference type="Proteomes" id="UP000695022">
    <property type="component" value="Unplaced"/>
</dbReference>
<protein>
    <recommendedName>
        <fullName evidence="9">CXXC-type zinc finger protein 1</fullName>
    </recommendedName>
</protein>
<feature type="compositionally biased region" description="Basic residues" evidence="11">
    <location>
        <begin position="258"/>
        <end position="273"/>
    </location>
</feature>
<dbReference type="SUPFAM" id="SSF57903">
    <property type="entry name" value="FYVE/PHD zinc finger"/>
    <property type="match status" value="1"/>
</dbReference>
<evidence type="ECO:0000256" key="11">
    <source>
        <dbReference type="SAM" id="MobiDB-lite"/>
    </source>
</evidence>
<evidence type="ECO:0000313" key="14">
    <source>
        <dbReference type="RefSeq" id="XP_014676834.1"/>
    </source>
</evidence>
<dbReference type="PROSITE" id="PS01359">
    <property type="entry name" value="ZF_PHD_1"/>
    <property type="match status" value="1"/>
</dbReference>
<keyword evidence="4" id="KW-0862">Zinc</keyword>
<accession>A0ABM1EXB3</accession>
<name>A0ABM1EXB3_PRICU</name>
<keyword evidence="5" id="KW-0805">Transcription regulation</keyword>
<evidence type="ECO:0000256" key="4">
    <source>
        <dbReference type="ARBA" id="ARBA00022833"/>
    </source>
</evidence>
<proteinExistence type="predicted"/>
<dbReference type="Pfam" id="PF00628">
    <property type="entry name" value="PHD"/>
    <property type="match status" value="1"/>
</dbReference>
<dbReference type="PROSITE" id="PS50016">
    <property type="entry name" value="ZF_PHD_2"/>
    <property type="match status" value="1"/>
</dbReference>
<keyword evidence="3 10" id="KW-0863">Zinc-finger</keyword>
<evidence type="ECO:0000256" key="2">
    <source>
        <dbReference type="ARBA" id="ARBA00022723"/>
    </source>
</evidence>
<dbReference type="Pfam" id="PF12269">
    <property type="entry name" value="CpG_bind_C"/>
    <property type="match status" value="1"/>
</dbReference>
<keyword evidence="7" id="KW-0804">Transcription</keyword>
<evidence type="ECO:0000256" key="1">
    <source>
        <dbReference type="ARBA" id="ARBA00004123"/>
    </source>
</evidence>
<dbReference type="RefSeq" id="XP_014676834.1">
    <property type="nucleotide sequence ID" value="XM_014821348.1"/>
</dbReference>
<feature type="region of interest" description="Disordered" evidence="11">
    <location>
        <begin position="117"/>
        <end position="166"/>
    </location>
</feature>
<dbReference type="InterPro" id="IPR037869">
    <property type="entry name" value="Spp1/CFP1"/>
</dbReference>
<evidence type="ECO:0000256" key="10">
    <source>
        <dbReference type="PROSITE-ProRule" id="PRU00146"/>
    </source>
</evidence>
<feature type="region of interest" description="Disordered" evidence="11">
    <location>
        <begin position="244"/>
        <end position="295"/>
    </location>
</feature>
<evidence type="ECO:0000256" key="6">
    <source>
        <dbReference type="ARBA" id="ARBA00023125"/>
    </source>
</evidence>
<keyword evidence="6" id="KW-0238">DNA-binding</keyword>
<dbReference type="InterPro" id="IPR022056">
    <property type="entry name" value="CpG-bd_C"/>
</dbReference>
<feature type="compositionally biased region" description="Acidic residues" evidence="11">
    <location>
        <begin position="277"/>
        <end position="287"/>
    </location>
</feature>
<keyword evidence="13" id="KW-1185">Reference proteome</keyword>
<sequence>MSQSLLGLGPTVSPGNSPCATQTVTKKDIAKQFALPERQAKVDQLVRNMPSQHTESNAIKYCICRSTDTSRFMIGCDNCNEWFHGDCISVTQEHANSIRQFFCEMCRERNPNLRIKYKSKKSKHESHRHLVENSGSDSDWPASSSKHSKKSARRDDSERRGGESIGRCGGECAAATSRPNCATCDFWQGHAQVRRTQQNSAEQCREGSARICLLTGGKPGKLKPFERPMPSVFATTEYEGSTDAFRHVGGGAGGQSQRRAKSSAHSKKYHRSRARAEEEEDEDWEEEPQSRLKKKTKYKKAAAGEAASDAVVVQCFGPGCVEEARPGSKYCNDECGMKMASSRIYELLPQRIQQWQSSPCIAEENNKKTLEKIRRRQQDARRHLGELDVRQQELEAHMERARHAAVANDDEGATDNESEESELNIFCVTCGHEVNARVALRHMEKCFAKYESHTSFGSIYKTRIEGQSMFCDAFNENNKTYCKRLRVLCPEHSKEPKVGPDEVCGCPLVADVFVETGEFCRAAKRKCMKHYKWEKRRLAEIDMERIRQVRHVASTRGGQVGSQRG</sequence>
<dbReference type="InterPro" id="IPR019787">
    <property type="entry name" value="Znf_PHD-finger"/>
</dbReference>
<feature type="compositionally biased region" description="Low complexity" evidence="11">
    <location>
        <begin position="134"/>
        <end position="145"/>
    </location>
</feature>
<dbReference type="GeneID" id="106816731"/>
<dbReference type="SMART" id="SM00249">
    <property type="entry name" value="PHD"/>
    <property type="match status" value="1"/>
</dbReference>
<dbReference type="InterPro" id="IPR011011">
    <property type="entry name" value="Znf_FYVE_PHD"/>
</dbReference>
<comment type="subcellular location">
    <subcellularLocation>
        <location evidence="1">Nucleus</location>
    </subcellularLocation>
</comment>
<keyword evidence="8" id="KW-0539">Nucleus</keyword>
<evidence type="ECO:0000256" key="3">
    <source>
        <dbReference type="ARBA" id="ARBA00022771"/>
    </source>
</evidence>
<dbReference type="PANTHER" id="PTHR46174:SF1">
    <property type="entry name" value="CXXC-TYPE ZINC FINGER PROTEIN 1"/>
    <property type="match status" value="1"/>
</dbReference>
<gene>
    <name evidence="14" type="primary">LOC106816731</name>
</gene>
<reference evidence="14" key="1">
    <citation type="submission" date="2025-08" db="UniProtKB">
        <authorList>
            <consortium name="RefSeq"/>
        </authorList>
    </citation>
    <scope>IDENTIFICATION</scope>
</reference>